<dbReference type="Pfam" id="PF06985">
    <property type="entry name" value="HET"/>
    <property type="match status" value="1"/>
</dbReference>
<evidence type="ECO:0000313" key="3">
    <source>
        <dbReference type="Proteomes" id="UP000696280"/>
    </source>
</evidence>
<reference evidence="2" key="1">
    <citation type="submission" date="2021-07" db="EMBL/GenBank/DDBJ databases">
        <authorList>
            <person name="Durling M."/>
        </authorList>
    </citation>
    <scope>NUCLEOTIDE SEQUENCE</scope>
</reference>
<feature type="domain" description="Heterokaryon incompatibility" evidence="1">
    <location>
        <begin position="50"/>
        <end position="248"/>
    </location>
</feature>
<proteinExistence type="predicted"/>
<protein>
    <recommendedName>
        <fullName evidence="1">Heterokaryon incompatibility domain-containing protein</fullName>
    </recommendedName>
</protein>
<name>A0A9N9KVE7_9HELO</name>
<dbReference type="OrthoDB" id="2157530at2759"/>
<accession>A0A9N9KVE7</accession>
<dbReference type="AlphaFoldDB" id="A0A9N9KVE7"/>
<dbReference type="EMBL" id="CAJVRL010000052">
    <property type="protein sequence ID" value="CAG8953821.1"/>
    <property type="molecule type" value="Genomic_DNA"/>
</dbReference>
<dbReference type="PANTHER" id="PTHR24148:SF64">
    <property type="entry name" value="HETEROKARYON INCOMPATIBILITY DOMAIN-CONTAINING PROTEIN"/>
    <property type="match status" value="1"/>
</dbReference>
<comment type="caution">
    <text evidence="2">The sequence shown here is derived from an EMBL/GenBank/DDBJ whole genome shotgun (WGS) entry which is preliminary data.</text>
</comment>
<keyword evidence="3" id="KW-1185">Reference proteome</keyword>
<organism evidence="2 3">
    <name type="scientific">Hymenoscyphus fraxineus</name>
    <dbReference type="NCBI Taxonomy" id="746836"/>
    <lineage>
        <taxon>Eukaryota</taxon>
        <taxon>Fungi</taxon>
        <taxon>Dikarya</taxon>
        <taxon>Ascomycota</taxon>
        <taxon>Pezizomycotina</taxon>
        <taxon>Leotiomycetes</taxon>
        <taxon>Helotiales</taxon>
        <taxon>Helotiaceae</taxon>
        <taxon>Hymenoscyphus</taxon>
    </lineage>
</organism>
<gene>
    <name evidence="2" type="ORF">HYFRA_00006713</name>
</gene>
<dbReference type="Proteomes" id="UP000696280">
    <property type="component" value="Unassembled WGS sequence"/>
</dbReference>
<sequence length="632" mass="72737">MEFRTRADAIAFESRIGNWPRRLLKVEADKLISCEWREGNIYGGTKDPSYAAISYTWGRYELRQNEQTDVAAMDIRDEDGLPVPWRVPRIDPTKFTTQQILRLLRRVTIGPRLAYLDDNVSPVLCSEIEEFSSDTEVRFVWLDIACIDQREESPEKILEIGRQAAIFRGAYQTYVWLYHHESSFLRDVLYSIDEASKFCLERPYFLGDAHSHRAPSPQAEINWLSDCVRSLEILKEDSYFSSLWTLQEAFLCPHARMITRNGHIMLRSYRMRAYSSNGKDTMRNSIRTIYNFGGTLGRLVDQITINRRHANLDINASAFTQPENKLINMVTSLGLSVCSNNNAIELYGVTRERVTVERLDVIYAIQQVFNVRVGSSAADQNCQQSFTVLDLEQQLGSNILQTRPIQGMCFIHKAEVEFGQRWYISRWSKVPSPLLFTWDTPMELSCWISTAKLGAGVMVAHFNGKLCRLKSLAKRWDRCGTQNKLPSEYNEDMSAIPAGEEWDCPWLLEFDFGRGVGGFFINDLSSFPHDFTLFENHFMKDETLRVLHFALIGPHRMNECMTWWNLGLVLQLKTDAPWVSKTKSYERIGVTFWRSYLKFDKKGPTDLPTPTDIMNISTGLDSIWTATIGLVG</sequence>
<evidence type="ECO:0000259" key="1">
    <source>
        <dbReference type="Pfam" id="PF06985"/>
    </source>
</evidence>
<dbReference type="PANTHER" id="PTHR24148">
    <property type="entry name" value="ANKYRIN REPEAT DOMAIN-CONTAINING PROTEIN 39 HOMOLOG-RELATED"/>
    <property type="match status" value="1"/>
</dbReference>
<dbReference type="InterPro" id="IPR052895">
    <property type="entry name" value="HetReg/Transcr_Mod"/>
</dbReference>
<dbReference type="InterPro" id="IPR010730">
    <property type="entry name" value="HET"/>
</dbReference>
<evidence type="ECO:0000313" key="2">
    <source>
        <dbReference type="EMBL" id="CAG8953821.1"/>
    </source>
</evidence>